<evidence type="ECO:0000313" key="1">
    <source>
        <dbReference type="EMBL" id="DAE13490.1"/>
    </source>
</evidence>
<proteinExistence type="predicted"/>
<dbReference type="EMBL" id="BK015567">
    <property type="protein sequence ID" value="DAE13490.1"/>
    <property type="molecule type" value="Genomic_DNA"/>
</dbReference>
<name>A0A8S5Q2V6_9CAUD</name>
<accession>A0A8S5Q2V6</accession>
<organism evidence="1">
    <name type="scientific">Siphoviridae sp. ctVif31</name>
    <dbReference type="NCBI Taxonomy" id="2825532"/>
    <lineage>
        <taxon>Viruses</taxon>
        <taxon>Duplodnaviria</taxon>
        <taxon>Heunggongvirae</taxon>
        <taxon>Uroviricota</taxon>
        <taxon>Caudoviricetes</taxon>
    </lineage>
</organism>
<reference evidence="1" key="1">
    <citation type="journal article" date="2021" name="Proc. Natl. Acad. Sci. U.S.A.">
        <title>A Catalog of Tens of Thousands of Viruses from Human Metagenomes Reveals Hidden Associations with Chronic Diseases.</title>
        <authorList>
            <person name="Tisza M.J."/>
            <person name="Buck C.B."/>
        </authorList>
    </citation>
    <scope>NUCLEOTIDE SEQUENCE</scope>
    <source>
        <strain evidence="1">CtVif31</strain>
    </source>
</reference>
<sequence length="580" mass="66686">MRARLNPKKKGGLAFFMQKFTEGSIEWYRTVLNQIISSDMTIYQNQKDCLDLLLNMNIDLPFNQNQEARKMAMKVSQYSHNIAEKCAALTGSGDFDDIYWQYLLLEAPHLFESYLLYMEKNRPDSKKFYIPRKKTLHVVAKDLQDLEERKIEFYGLSLPSRVGKSTMCIFFMSWIMGKRPNSHSAMGGHSGKLAKGFYGELLNLINTQEYNYSEIFPQSKLQKQSADDFEINLDKPDRFATMTCRGIEGTWTGAVDISSDGYLYVDDLVRDRQHSLSPTRLENTYQEYLNKMVDRKIDGARELMVGTRWNLYDPLGKIEKLNHDNPMYRFRKIPALNDDGKSNFDYEYGVGFSTKYYVDMKARLDANEWEAKYQQKPFLREGIVFAADELRYYNGVLPEGGFVKNVSACDVAWGGGDSLSMPVGAEYENGDVYIYDWIFSTAPKEGTLPLVVGRIMGNNIQSINFEANNGGDMYAYYVNERLKEHKYACSTTSTKAPSKQAKKEKINQYSGDVKQNFIFLAPKYQDKQYQKAMDELTTFVYIGDNEHDDAADGVTQLAITLAGKRFAEVKATKNFMWGRR</sequence>
<protein>
    <submittedName>
        <fullName evidence="1">Terminase</fullName>
    </submittedName>
</protein>